<accession>A0A8R7JY87</accession>
<proteinExistence type="predicted"/>
<name>A0A8R7JY87_TRIUA</name>
<dbReference type="AlphaFoldDB" id="A0A8R7JY87"/>
<dbReference type="Gramene" id="TuG1812G0100000922.01.T01">
    <property type="protein sequence ID" value="TuG1812G0100000922.01.T01.cds370845"/>
    <property type="gene ID" value="TuG1812G0100000922.01"/>
</dbReference>
<feature type="compositionally biased region" description="Pro residues" evidence="1">
    <location>
        <begin position="1"/>
        <end position="12"/>
    </location>
</feature>
<feature type="region of interest" description="Disordered" evidence="1">
    <location>
        <begin position="1"/>
        <end position="21"/>
    </location>
</feature>
<sequence length="93" mass="9906">MAACHPVPPPTPQRCSTSTRATATHPCTRRYHIQPPSPRAPYKTRGHGCLVPHAILHLSSSTCCCSPSTLSAASLTRMPLLLLLPRLAAASLL</sequence>
<reference evidence="2" key="3">
    <citation type="submission" date="2022-06" db="UniProtKB">
        <authorList>
            <consortium name="EnsemblPlants"/>
        </authorList>
    </citation>
    <scope>IDENTIFICATION</scope>
</reference>
<evidence type="ECO:0000256" key="1">
    <source>
        <dbReference type="SAM" id="MobiDB-lite"/>
    </source>
</evidence>
<organism evidence="2 3">
    <name type="scientific">Triticum urartu</name>
    <name type="common">Red wild einkorn</name>
    <name type="synonym">Crithodium urartu</name>
    <dbReference type="NCBI Taxonomy" id="4572"/>
    <lineage>
        <taxon>Eukaryota</taxon>
        <taxon>Viridiplantae</taxon>
        <taxon>Streptophyta</taxon>
        <taxon>Embryophyta</taxon>
        <taxon>Tracheophyta</taxon>
        <taxon>Spermatophyta</taxon>
        <taxon>Magnoliopsida</taxon>
        <taxon>Liliopsida</taxon>
        <taxon>Poales</taxon>
        <taxon>Poaceae</taxon>
        <taxon>BOP clade</taxon>
        <taxon>Pooideae</taxon>
        <taxon>Triticodae</taxon>
        <taxon>Triticeae</taxon>
        <taxon>Triticinae</taxon>
        <taxon>Triticum</taxon>
    </lineage>
</organism>
<dbReference type="Proteomes" id="UP000015106">
    <property type="component" value="Chromosome 1"/>
</dbReference>
<evidence type="ECO:0000313" key="2">
    <source>
        <dbReference type="EnsemblPlants" id="TuG1812G0100000922.01.T01.cds370845"/>
    </source>
</evidence>
<evidence type="ECO:0000313" key="3">
    <source>
        <dbReference type="Proteomes" id="UP000015106"/>
    </source>
</evidence>
<protein>
    <submittedName>
        <fullName evidence="2">Uncharacterized protein</fullName>
    </submittedName>
</protein>
<reference evidence="2" key="2">
    <citation type="submission" date="2018-03" db="EMBL/GenBank/DDBJ databases">
        <title>The Triticum urartu genome reveals the dynamic nature of wheat genome evolution.</title>
        <authorList>
            <person name="Ling H."/>
            <person name="Ma B."/>
            <person name="Shi X."/>
            <person name="Liu H."/>
            <person name="Dong L."/>
            <person name="Sun H."/>
            <person name="Cao Y."/>
            <person name="Gao Q."/>
            <person name="Zheng S."/>
            <person name="Li Y."/>
            <person name="Yu Y."/>
            <person name="Du H."/>
            <person name="Qi M."/>
            <person name="Li Y."/>
            <person name="Yu H."/>
            <person name="Cui Y."/>
            <person name="Wang N."/>
            <person name="Chen C."/>
            <person name="Wu H."/>
            <person name="Zhao Y."/>
            <person name="Zhang J."/>
            <person name="Li Y."/>
            <person name="Zhou W."/>
            <person name="Zhang B."/>
            <person name="Hu W."/>
            <person name="Eijk M."/>
            <person name="Tang J."/>
            <person name="Witsenboer H."/>
            <person name="Zhao S."/>
            <person name="Li Z."/>
            <person name="Zhang A."/>
            <person name="Wang D."/>
            <person name="Liang C."/>
        </authorList>
    </citation>
    <scope>NUCLEOTIDE SEQUENCE [LARGE SCALE GENOMIC DNA]</scope>
    <source>
        <strain evidence="2">cv. G1812</strain>
    </source>
</reference>
<keyword evidence="3" id="KW-1185">Reference proteome</keyword>
<reference evidence="3" key="1">
    <citation type="journal article" date="2013" name="Nature">
        <title>Draft genome of the wheat A-genome progenitor Triticum urartu.</title>
        <authorList>
            <person name="Ling H.Q."/>
            <person name="Zhao S."/>
            <person name="Liu D."/>
            <person name="Wang J."/>
            <person name="Sun H."/>
            <person name="Zhang C."/>
            <person name="Fan H."/>
            <person name="Li D."/>
            <person name="Dong L."/>
            <person name="Tao Y."/>
            <person name="Gao C."/>
            <person name="Wu H."/>
            <person name="Li Y."/>
            <person name="Cui Y."/>
            <person name="Guo X."/>
            <person name="Zheng S."/>
            <person name="Wang B."/>
            <person name="Yu K."/>
            <person name="Liang Q."/>
            <person name="Yang W."/>
            <person name="Lou X."/>
            <person name="Chen J."/>
            <person name="Feng M."/>
            <person name="Jian J."/>
            <person name="Zhang X."/>
            <person name="Luo G."/>
            <person name="Jiang Y."/>
            <person name="Liu J."/>
            <person name="Wang Z."/>
            <person name="Sha Y."/>
            <person name="Zhang B."/>
            <person name="Wu H."/>
            <person name="Tang D."/>
            <person name="Shen Q."/>
            <person name="Xue P."/>
            <person name="Zou S."/>
            <person name="Wang X."/>
            <person name="Liu X."/>
            <person name="Wang F."/>
            <person name="Yang Y."/>
            <person name="An X."/>
            <person name="Dong Z."/>
            <person name="Zhang K."/>
            <person name="Zhang X."/>
            <person name="Luo M.C."/>
            <person name="Dvorak J."/>
            <person name="Tong Y."/>
            <person name="Wang J."/>
            <person name="Yang H."/>
            <person name="Li Z."/>
            <person name="Wang D."/>
            <person name="Zhang A."/>
            <person name="Wang J."/>
        </authorList>
    </citation>
    <scope>NUCLEOTIDE SEQUENCE</scope>
    <source>
        <strain evidence="3">cv. G1812</strain>
    </source>
</reference>
<dbReference type="EnsemblPlants" id="TuG1812G0100000922.01.T01">
    <property type="protein sequence ID" value="TuG1812G0100000922.01.T01.cds370845"/>
    <property type="gene ID" value="TuG1812G0100000922.01"/>
</dbReference>